<dbReference type="AlphaFoldDB" id="A0A1G2B9Y6"/>
<evidence type="ECO:0000313" key="2">
    <source>
        <dbReference type="EMBL" id="OGY86018.1"/>
    </source>
</evidence>
<evidence type="ECO:0000313" key="3">
    <source>
        <dbReference type="Proteomes" id="UP000176420"/>
    </source>
</evidence>
<feature type="transmembrane region" description="Helical" evidence="1">
    <location>
        <begin position="76"/>
        <end position="95"/>
    </location>
</feature>
<proteinExistence type="predicted"/>
<reference evidence="2 3" key="1">
    <citation type="journal article" date="2016" name="Nat. Commun.">
        <title>Thousands of microbial genomes shed light on interconnected biogeochemical processes in an aquifer system.</title>
        <authorList>
            <person name="Anantharaman K."/>
            <person name="Brown C.T."/>
            <person name="Hug L.A."/>
            <person name="Sharon I."/>
            <person name="Castelle C.J."/>
            <person name="Probst A.J."/>
            <person name="Thomas B.C."/>
            <person name="Singh A."/>
            <person name="Wilkins M.J."/>
            <person name="Karaoz U."/>
            <person name="Brodie E.L."/>
            <person name="Williams K.H."/>
            <person name="Hubbard S.S."/>
            <person name="Banfield J.F."/>
        </authorList>
    </citation>
    <scope>NUCLEOTIDE SEQUENCE [LARGE SCALE GENOMIC DNA]</scope>
</reference>
<sequence length="137" mass="15611">MTLRKYLITMAFTTLICWVSFLIVLFRIDPGNGSGLGLTLFFLALFFALWGTLSLLGFLVRFGLKRQETPFKHIGISLRQALWFAILVCLTLLLVSQELLVWWMSLILVAGLAVLEGFFLARSLGVKHHHQPKLKNY</sequence>
<organism evidence="2 3">
    <name type="scientific">Candidatus Kerfeldbacteria bacterium RIFOXYB2_FULL_38_14</name>
    <dbReference type="NCBI Taxonomy" id="1798547"/>
    <lineage>
        <taxon>Bacteria</taxon>
        <taxon>Candidatus Kerfeldiibacteriota</taxon>
    </lineage>
</organism>
<protein>
    <submittedName>
        <fullName evidence="2">Uncharacterized protein</fullName>
    </submittedName>
</protein>
<keyword evidence="1" id="KW-1133">Transmembrane helix</keyword>
<feature type="transmembrane region" description="Helical" evidence="1">
    <location>
        <begin position="101"/>
        <end position="121"/>
    </location>
</feature>
<gene>
    <name evidence="2" type="ORF">A2319_00415</name>
</gene>
<name>A0A1G2B9Y6_9BACT</name>
<dbReference type="EMBL" id="MHKI01000026">
    <property type="protein sequence ID" value="OGY86018.1"/>
    <property type="molecule type" value="Genomic_DNA"/>
</dbReference>
<dbReference type="Proteomes" id="UP000176420">
    <property type="component" value="Unassembled WGS sequence"/>
</dbReference>
<feature type="transmembrane region" description="Helical" evidence="1">
    <location>
        <begin position="7"/>
        <end position="28"/>
    </location>
</feature>
<accession>A0A1G2B9Y6</accession>
<keyword evidence="1" id="KW-0472">Membrane</keyword>
<evidence type="ECO:0000256" key="1">
    <source>
        <dbReference type="SAM" id="Phobius"/>
    </source>
</evidence>
<comment type="caution">
    <text evidence="2">The sequence shown here is derived from an EMBL/GenBank/DDBJ whole genome shotgun (WGS) entry which is preliminary data.</text>
</comment>
<feature type="transmembrane region" description="Helical" evidence="1">
    <location>
        <begin position="40"/>
        <end position="64"/>
    </location>
</feature>
<keyword evidence="1" id="KW-0812">Transmembrane</keyword>